<accession>A0A1F6FPC4</accession>
<keyword evidence="1" id="KW-1133">Transmembrane helix</keyword>
<reference evidence="2 3" key="1">
    <citation type="journal article" date="2016" name="Nat. Commun.">
        <title>Thousands of microbial genomes shed light on interconnected biogeochemical processes in an aquifer system.</title>
        <authorList>
            <person name="Anantharaman K."/>
            <person name="Brown C.T."/>
            <person name="Hug L.A."/>
            <person name="Sharon I."/>
            <person name="Castelle C.J."/>
            <person name="Probst A.J."/>
            <person name="Thomas B.C."/>
            <person name="Singh A."/>
            <person name="Wilkins M.J."/>
            <person name="Karaoz U."/>
            <person name="Brodie E.L."/>
            <person name="Williams K.H."/>
            <person name="Hubbard S.S."/>
            <person name="Banfield J.F."/>
        </authorList>
    </citation>
    <scope>NUCLEOTIDE SEQUENCE [LARGE SCALE GENOMIC DNA]</scope>
</reference>
<dbReference type="EMBL" id="MFMT01000042">
    <property type="protein sequence ID" value="OGG87723.1"/>
    <property type="molecule type" value="Genomic_DNA"/>
</dbReference>
<name>A0A1F6FPC4_9BACT</name>
<keyword evidence="1" id="KW-0472">Membrane</keyword>
<gene>
    <name evidence="2" type="ORF">A2592_03300</name>
</gene>
<protein>
    <submittedName>
        <fullName evidence="2">Uncharacterized protein</fullName>
    </submittedName>
</protein>
<feature type="transmembrane region" description="Helical" evidence="1">
    <location>
        <begin position="17"/>
        <end position="39"/>
    </location>
</feature>
<keyword evidence="1" id="KW-0812">Transmembrane</keyword>
<comment type="caution">
    <text evidence="2">The sequence shown here is derived from an EMBL/GenBank/DDBJ whole genome shotgun (WGS) entry which is preliminary data.</text>
</comment>
<sequence length="150" mass="16033">MAKTNRKNDGLSDTQKIGIGVGLTAAAVAAAAAGTHFLYGSKGASKNRKAVKSWALKAKAEVLEKLEKAQQMTQTEYEQLIDTVGGAYAGLKEASKVDISGFKKEMKEYWGKIERTAKPKKKVAAKKALVKAVAKKVAKKITKPAVVKKA</sequence>
<dbReference type="AlphaFoldDB" id="A0A1F6FPC4"/>
<proteinExistence type="predicted"/>
<dbReference type="Proteomes" id="UP000179230">
    <property type="component" value="Unassembled WGS sequence"/>
</dbReference>
<evidence type="ECO:0000313" key="3">
    <source>
        <dbReference type="Proteomes" id="UP000179230"/>
    </source>
</evidence>
<evidence type="ECO:0000313" key="2">
    <source>
        <dbReference type="EMBL" id="OGG87723.1"/>
    </source>
</evidence>
<organism evidence="2 3">
    <name type="scientific">Candidatus Kaiserbacteria bacterium RIFOXYD1_FULL_42_15</name>
    <dbReference type="NCBI Taxonomy" id="1798532"/>
    <lineage>
        <taxon>Bacteria</taxon>
        <taxon>Candidatus Kaiseribacteriota</taxon>
    </lineage>
</organism>
<evidence type="ECO:0000256" key="1">
    <source>
        <dbReference type="SAM" id="Phobius"/>
    </source>
</evidence>